<dbReference type="InterPro" id="IPR009057">
    <property type="entry name" value="Homeodomain-like_sf"/>
</dbReference>
<evidence type="ECO:0000313" key="3">
    <source>
        <dbReference type="Proteomes" id="UP000215086"/>
    </source>
</evidence>
<dbReference type="EMBL" id="CP018477">
    <property type="protein sequence ID" value="ASV76842.1"/>
    <property type="molecule type" value="Genomic_DNA"/>
</dbReference>
<dbReference type="Pfam" id="PF13551">
    <property type="entry name" value="HTH_29"/>
    <property type="match status" value="1"/>
</dbReference>
<evidence type="ECO:0000313" key="2">
    <source>
        <dbReference type="EMBL" id="ASV76842.1"/>
    </source>
</evidence>
<gene>
    <name evidence="2" type="ORF">THTE_4241</name>
</gene>
<dbReference type="Proteomes" id="UP000215086">
    <property type="component" value="Chromosome"/>
</dbReference>
<keyword evidence="3" id="KW-1185">Reference proteome</keyword>
<accession>A0A286RLL4</accession>
<organism evidence="2 3">
    <name type="scientific">Thermogutta terrifontis</name>
    <dbReference type="NCBI Taxonomy" id="1331910"/>
    <lineage>
        <taxon>Bacteria</taxon>
        <taxon>Pseudomonadati</taxon>
        <taxon>Planctomycetota</taxon>
        <taxon>Planctomycetia</taxon>
        <taxon>Pirellulales</taxon>
        <taxon>Thermoguttaceae</taxon>
        <taxon>Thermogutta</taxon>
    </lineage>
</organism>
<dbReference type="SUPFAM" id="SSF46689">
    <property type="entry name" value="Homeodomain-like"/>
    <property type="match status" value="1"/>
</dbReference>
<reference evidence="2 3" key="1">
    <citation type="journal article" name="Front. Microbiol.">
        <title>Sugar Metabolism of the First Thermophilic Planctomycete Thermogutta terrifontis: Comparative Genomic and Transcriptomic Approaches.</title>
        <authorList>
            <person name="Elcheninov A.G."/>
            <person name="Menzel P."/>
            <person name="Gudbergsdottir S.R."/>
            <person name="Slesarev A.I."/>
            <person name="Kadnikov V.V."/>
            <person name="Krogh A."/>
            <person name="Bonch-Osmolovskaya E.A."/>
            <person name="Peng X."/>
            <person name="Kublanov I.V."/>
        </authorList>
    </citation>
    <scope>NUCLEOTIDE SEQUENCE [LARGE SCALE GENOMIC DNA]</scope>
    <source>
        <strain evidence="2 3">R1</strain>
    </source>
</reference>
<name>A0A286RLL4_9BACT</name>
<feature type="compositionally biased region" description="Basic and acidic residues" evidence="1">
    <location>
        <begin position="66"/>
        <end position="86"/>
    </location>
</feature>
<evidence type="ECO:0000256" key="1">
    <source>
        <dbReference type="SAM" id="MobiDB-lite"/>
    </source>
</evidence>
<sequence>MRNPPNARVFLRAQAVDLSSRGWKVHEIAEIVRRDRSVVSRWLHRFEQEGLEGLWPRKSPGRPPKVRAEFRQAADEAARENPRDLG</sequence>
<dbReference type="AlphaFoldDB" id="A0A286RLL4"/>
<feature type="region of interest" description="Disordered" evidence="1">
    <location>
        <begin position="55"/>
        <end position="86"/>
    </location>
</feature>
<dbReference type="KEGG" id="ttf:THTE_4241"/>
<protein>
    <recommendedName>
        <fullName evidence="4">Mobile element protein</fullName>
    </recommendedName>
</protein>
<proteinExistence type="predicted"/>
<evidence type="ECO:0008006" key="4">
    <source>
        <dbReference type="Google" id="ProtNLM"/>
    </source>
</evidence>